<protein>
    <submittedName>
        <fullName evidence="2">Uncharacterized protein</fullName>
    </submittedName>
</protein>
<dbReference type="RefSeq" id="WP_132314529.1">
    <property type="nucleotide sequence ID" value="NZ_FWZT01000001.1"/>
</dbReference>
<dbReference type="AlphaFoldDB" id="A0A1Y6B856"/>
<reference evidence="3" key="1">
    <citation type="submission" date="2017-04" db="EMBL/GenBank/DDBJ databases">
        <authorList>
            <person name="Varghese N."/>
            <person name="Submissions S."/>
        </authorList>
    </citation>
    <scope>NUCLEOTIDE SEQUENCE [LARGE SCALE GENOMIC DNA]</scope>
    <source>
        <strain evidence="3">RKEM611</strain>
    </source>
</reference>
<name>A0A1Y6B856_9BACT</name>
<proteinExistence type="predicted"/>
<dbReference type="EMBL" id="FWZT01000001">
    <property type="protein sequence ID" value="SME90348.1"/>
    <property type="molecule type" value="Genomic_DNA"/>
</dbReference>
<evidence type="ECO:0000256" key="1">
    <source>
        <dbReference type="SAM" id="SignalP"/>
    </source>
</evidence>
<dbReference type="Proteomes" id="UP000192907">
    <property type="component" value="Unassembled WGS sequence"/>
</dbReference>
<accession>A0A1Y6B856</accession>
<organism evidence="2 3">
    <name type="scientific">Pseudobacteriovorax antillogorgiicola</name>
    <dbReference type="NCBI Taxonomy" id="1513793"/>
    <lineage>
        <taxon>Bacteria</taxon>
        <taxon>Pseudomonadati</taxon>
        <taxon>Bdellovibrionota</taxon>
        <taxon>Oligoflexia</taxon>
        <taxon>Oligoflexales</taxon>
        <taxon>Pseudobacteriovoracaceae</taxon>
        <taxon>Pseudobacteriovorax</taxon>
    </lineage>
</organism>
<feature type="signal peptide" evidence="1">
    <location>
        <begin position="1"/>
        <end position="21"/>
    </location>
</feature>
<dbReference type="STRING" id="1513793.SAMN06296036_101355"/>
<evidence type="ECO:0000313" key="3">
    <source>
        <dbReference type="Proteomes" id="UP000192907"/>
    </source>
</evidence>
<gene>
    <name evidence="2" type="ORF">SAMN06296036_101355</name>
</gene>
<feature type="chain" id="PRO_5013255287" evidence="1">
    <location>
        <begin position="22"/>
        <end position="315"/>
    </location>
</feature>
<sequence length="315" mass="36122">MFRLGTAILFFLVSGSHLAHAELDREVELKAERLSLRLDPQLFSSIALSHQNLQRIDLETSEPREDASLHVRGRIGTSFWGGQGELYGTFGAIKKSQSLKVIQKRPYLELDLYPWISPFGQIAIYQMLHLPFAESDYNPDYGLPSQQGSIYTIGLAPTFLLPIKFDWFNFHGKVGADIWTRLYSREQVVLAEHASQDALSLIVRDEVAESSATMQAIAKLGFAISPLYLKRAVFSVTSYIKMTHYPYYDLDEQGRLNDRYKVKKESYHRVELDYAIATRIVLSNDFYYHYTGFFSGRTRGAEPALRNIMRVTYHL</sequence>
<evidence type="ECO:0000313" key="2">
    <source>
        <dbReference type="EMBL" id="SME90348.1"/>
    </source>
</evidence>
<keyword evidence="3" id="KW-1185">Reference proteome</keyword>
<keyword evidence="1" id="KW-0732">Signal</keyword>